<name>A0ABR8GIY7_9CYAN</name>
<dbReference type="EMBL" id="JACJTA010000001">
    <property type="protein sequence ID" value="MBD2603024.1"/>
    <property type="molecule type" value="Genomic_DNA"/>
</dbReference>
<accession>A0ABR8GIY7</accession>
<comment type="caution">
    <text evidence="1">The sequence shown here is derived from an EMBL/GenBank/DDBJ whole genome shotgun (WGS) entry which is preliminary data.</text>
</comment>
<evidence type="ECO:0000313" key="2">
    <source>
        <dbReference type="Proteomes" id="UP000660380"/>
    </source>
</evidence>
<reference evidence="1 2" key="1">
    <citation type="journal article" date="2020" name="ISME J.">
        <title>Comparative genomics reveals insights into cyanobacterial evolution and habitat adaptation.</title>
        <authorList>
            <person name="Chen M.Y."/>
            <person name="Teng W.K."/>
            <person name="Zhao L."/>
            <person name="Hu C.X."/>
            <person name="Zhou Y.K."/>
            <person name="Han B.P."/>
            <person name="Song L.R."/>
            <person name="Shu W.S."/>
        </authorList>
    </citation>
    <scope>NUCLEOTIDE SEQUENCE [LARGE SCALE GENOMIC DNA]</scope>
    <source>
        <strain evidence="1 2">FACHB-248</strain>
    </source>
</reference>
<organism evidence="1 2">
    <name type="scientific">Scytonema hofmannii FACHB-248</name>
    <dbReference type="NCBI Taxonomy" id="1842502"/>
    <lineage>
        <taxon>Bacteria</taxon>
        <taxon>Bacillati</taxon>
        <taxon>Cyanobacteriota</taxon>
        <taxon>Cyanophyceae</taxon>
        <taxon>Nostocales</taxon>
        <taxon>Scytonemataceae</taxon>
        <taxon>Scytonema</taxon>
    </lineage>
</organism>
<dbReference type="Proteomes" id="UP000660380">
    <property type="component" value="Unassembled WGS sequence"/>
</dbReference>
<proteinExistence type="predicted"/>
<gene>
    <name evidence="1" type="ORF">H6G81_00440</name>
</gene>
<sequence length="56" mass="6118">MRSRFGSTSEGTFLTIMSGDKLPTHIKSQTQAEGLPFVRTATVGVEEAIARYMAKI</sequence>
<evidence type="ECO:0000313" key="1">
    <source>
        <dbReference type="EMBL" id="MBD2603024.1"/>
    </source>
</evidence>
<protein>
    <submittedName>
        <fullName evidence="1">Uncharacterized protein</fullName>
    </submittedName>
</protein>
<dbReference type="RefSeq" id="WP_186227642.1">
    <property type="nucleotide sequence ID" value="NZ_JACJTA010000001.1"/>
</dbReference>
<keyword evidence="2" id="KW-1185">Reference proteome</keyword>